<dbReference type="Proteomes" id="UP000319160">
    <property type="component" value="Unassembled WGS sequence"/>
</dbReference>
<feature type="region of interest" description="Disordered" evidence="2">
    <location>
        <begin position="1"/>
        <end position="130"/>
    </location>
</feature>
<dbReference type="AlphaFoldDB" id="A0A553I2A7"/>
<name>A0A553I2A7_9PEZI</name>
<dbReference type="STRING" id="2512241.A0A553I2A7"/>
<feature type="compositionally biased region" description="Basic residues" evidence="2">
    <location>
        <begin position="294"/>
        <end position="307"/>
    </location>
</feature>
<gene>
    <name evidence="3" type="ORF">FHL15_004802</name>
</gene>
<sequence length="847" mass="95821">MEPQNQLRRRTRVSSRLSTDQYQHDRSEAESSDEDDDDIPACKLPSVSPSKRFDISSTRSHANQAKRSLSDAAPGSIVLYPGSKRPRNGYNMTPVSHDHLPSLTSNSPRAPTATIETPSNTRRPSVSSEDDVFEGLVSSVNDAFHHRQTHQGYKESCHQHARPPNFYQLGEVHVDNQDYDLPLTNPTALISSALHPNSDNLSGGNENAKRNLGAEPDEEHQTETEAQTRVDTVSLPGGDVWGVPSSPGEPNAKEHNPDATHQKLQPVKKRGRPPKFPRLVGVVELLPNSEPRTGKRKQGRPRKHHPRLRDETDENYITRIARLREKSTPYVPDSDAHLPQQPPSARDRTHDVYAPTGVSRSFQRREPAAFDPENPQFSQQVDIQFKDELEEDTTRPETHAGPSEDIGNDNHLAQYESAECDDDRLTSATLSDSLDEFNSNLGDKGADQPSKDSFQHDVDLFNARQSDYTEVDKIFEGPSDDDVLAIHLDHQPLRQLCKLLGSVSWAGAKGNWQWRDFDYNGAETRPARALLPVLAKLERLYQEMPKAPNLKAQNRFLRGHANMLGYYFDKIKILVEHIRTQRLGIPEHNETTHHIDSRKRKRMTRDLVLYVIPMLTHVLASAWGLGGATWSGTLFTGAALELLKRTLGWIMRLHRRLLRELERYPLEEETENHRQQQAWCRRMAKRKEIAPLLNDIFRVIAAAPNQLIEAEARAKKELQRERQLKAEQMAAVAERKKRSLLSIHGIHYHLGTSKTGSSRPSPSLTLGSTEWSVEEQRLLFLRIQASFPVCPDLNTLRWELNKTTAQTVAMTEHLLGKMLTKVLIGYSPEERTAELRRIMRSSGVAGL</sequence>
<feature type="compositionally biased region" description="Polar residues" evidence="2">
    <location>
        <begin position="55"/>
        <end position="67"/>
    </location>
</feature>
<reference evidence="4" key="1">
    <citation type="submission" date="2019-06" db="EMBL/GenBank/DDBJ databases">
        <title>Draft genome sequence of the griseofulvin-producing fungus Xylaria cubensis strain G536.</title>
        <authorList>
            <person name="Mead M.E."/>
            <person name="Raja H.A."/>
            <person name="Steenwyk J.L."/>
            <person name="Knowles S.L."/>
            <person name="Oberlies N.H."/>
            <person name="Rokas A."/>
        </authorList>
    </citation>
    <scope>NUCLEOTIDE SEQUENCE [LARGE SCALE GENOMIC DNA]</scope>
    <source>
        <strain evidence="4">G536</strain>
    </source>
</reference>
<dbReference type="OrthoDB" id="5236024at2759"/>
<protein>
    <submittedName>
        <fullName evidence="3">Uncharacterized protein</fullName>
    </submittedName>
</protein>
<accession>A0A553I2A7</accession>
<evidence type="ECO:0000313" key="4">
    <source>
        <dbReference type="Proteomes" id="UP000319160"/>
    </source>
</evidence>
<feature type="region of interest" description="Disordered" evidence="2">
    <location>
        <begin position="190"/>
        <end position="352"/>
    </location>
</feature>
<keyword evidence="1" id="KW-0175">Coiled coil</keyword>
<feature type="compositionally biased region" description="Polar residues" evidence="2">
    <location>
        <begin position="190"/>
        <end position="205"/>
    </location>
</feature>
<organism evidence="3 4">
    <name type="scientific">Xylaria flabelliformis</name>
    <dbReference type="NCBI Taxonomy" id="2512241"/>
    <lineage>
        <taxon>Eukaryota</taxon>
        <taxon>Fungi</taxon>
        <taxon>Dikarya</taxon>
        <taxon>Ascomycota</taxon>
        <taxon>Pezizomycotina</taxon>
        <taxon>Sordariomycetes</taxon>
        <taxon>Xylariomycetidae</taxon>
        <taxon>Xylariales</taxon>
        <taxon>Xylariaceae</taxon>
        <taxon>Xylaria</taxon>
    </lineage>
</organism>
<feature type="compositionally biased region" description="Acidic residues" evidence="2">
    <location>
        <begin position="30"/>
        <end position="39"/>
    </location>
</feature>
<feature type="compositionally biased region" description="Basic and acidic residues" evidence="2">
    <location>
        <begin position="251"/>
        <end position="261"/>
    </location>
</feature>
<evidence type="ECO:0000313" key="3">
    <source>
        <dbReference type="EMBL" id="TRX94335.1"/>
    </source>
</evidence>
<feature type="compositionally biased region" description="Basic and acidic residues" evidence="2">
    <location>
        <begin position="219"/>
        <end position="228"/>
    </location>
</feature>
<evidence type="ECO:0000256" key="2">
    <source>
        <dbReference type="SAM" id="MobiDB-lite"/>
    </source>
</evidence>
<keyword evidence="4" id="KW-1185">Reference proteome</keyword>
<feature type="compositionally biased region" description="Polar residues" evidence="2">
    <location>
        <begin position="102"/>
        <end position="127"/>
    </location>
</feature>
<evidence type="ECO:0000256" key="1">
    <source>
        <dbReference type="SAM" id="Coils"/>
    </source>
</evidence>
<proteinExistence type="predicted"/>
<feature type="compositionally biased region" description="Basic residues" evidence="2">
    <location>
        <begin position="266"/>
        <end position="275"/>
    </location>
</feature>
<feature type="region of interest" description="Disordered" evidence="2">
    <location>
        <begin position="390"/>
        <end position="409"/>
    </location>
</feature>
<comment type="caution">
    <text evidence="3">The sequence shown here is derived from an EMBL/GenBank/DDBJ whole genome shotgun (WGS) entry which is preliminary data.</text>
</comment>
<feature type="coiled-coil region" evidence="1">
    <location>
        <begin position="707"/>
        <end position="735"/>
    </location>
</feature>
<dbReference type="EMBL" id="VFLP01000023">
    <property type="protein sequence ID" value="TRX94335.1"/>
    <property type="molecule type" value="Genomic_DNA"/>
</dbReference>